<dbReference type="Pfam" id="PF05368">
    <property type="entry name" value="NmrA"/>
    <property type="match status" value="1"/>
</dbReference>
<dbReference type="RefSeq" id="WP_072400308.1">
    <property type="nucleotide sequence ID" value="NZ_FPKV01000001.1"/>
</dbReference>
<keyword evidence="3" id="KW-1185">Reference proteome</keyword>
<name>A0A1K2ICF9_9FLAO</name>
<sequence>MKGNILITGATGSLGKSVLNNLLKDFPSDKLSVLVRDDNKTTEFKNKGVTTFVGDYDNYNSLVSAFKTIDSLYFVSGSDIANRTKQHENVINAAKEAGVKHIVYTSFVRENETQNSPIATVAEAHLKTEKWLKNSGIDYTILKHTIYMDFIPMFLGEQMLDTGVAYLPAGDGKNSFVTRNDMAEVGAKILTSLEDHKNKEYDIINENTIGFKDIASQISEITGKQIQYVSPSQKEYIETLTKAGVPQEYIGVFAGFSEAFKQEEFIKTGTTIKALIGRKPTNIKEFLTQAYSKKQ</sequence>
<dbReference type="Proteomes" id="UP000182544">
    <property type="component" value="Unassembled WGS sequence"/>
</dbReference>
<dbReference type="InterPro" id="IPR036291">
    <property type="entry name" value="NAD(P)-bd_dom_sf"/>
</dbReference>
<evidence type="ECO:0000313" key="2">
    <source>
        <dbReference type="EMBL" id="SFZ89954.1"/>
    </source>
</evidence>
<dbReference type="SUPFAM" id="SSF51735">
    <property type="entry name" value="NAD(P)-binding Rossmann-fold domains"/>
    <property type="match status" value="1"/>
</dbReference>
<dbReference type="PANTHER" id="PTHR47129">
    <property type="entry name" value="QUINONE OXIDOREDUCTASE 2"/>
    <property type="match status" value="1"/>
</dbReference>
<evidence type="ECO:0000259" key="1">
    <source>
        <dbReference type="Pfam" id="PF05368"/>
    </source>
</evidence>
<accession>A0A1K2ICF9</accession>
<dbReference type="Gene3D" id="3.40.50.720">
    <property type="entry name" value="NAD(P)-binding Rossmann-like Domain"/>
    <property type="match status" value="1"/>
</dbReference>
<dbReference type="Gene3D" id="3.90.25.10">
    <property type="entry name" value="UDP-galactose 4-epimerase, domain 1"/>
    <property type="match status" value="1"/>
</dbReference>
<organism evidence="2 3">
    <name type="scientific">Flaviramulus basaltis</name>
    <dbReference type="NCBI Taxonomy" id="369401"/>
    <lineage>
        <taxon>Bacteria</taxon>
        <taxon>Pseudomonadati</taxon>
        <taxon>Bacteroidota</taxon>
        <taxon>Flavobacteriia</taxon>
        <taxon>Flavobacteriales</taxon>
        <taxon>Flavobacteriaceae</taxon>
        <taxon>Flaviramulus</taxon>
    </lineage>
</organism>
<proteinExistence type="predicted"/>
<protein>
    <submittedName>
        <fullName evidence="2">NAD(P)H dehydrogenase (Quinone)</fullName>
    </submittedName>
</protein>
<dbReference type="EMBL" id="FPKV01000001">
    <property type="protein sequence ID" value="SFZ89954.1"/>
    <property type="molecule type" value="Genomic_DNA"/>
</dbReference>
<dbReference type="STRING" id="369401.SAMN05428642_101657"/>
<reference evidence="2 3" key="1">
    <citation type="submission" date="2016-10" db="EMBL/GenBank/DDBJ databases">
        <authorList>
            <person name="de Groot N.N."/>
        </authorList>
    </citation>
    <scope>NUCLEOTIDE SEQUENCE [LARGE SCALE GENOMIC DNA]</scope>
    <source>
        <strain evidence="2 3">DSM 18180</strain>
    </source>
</reference>
<feature type="domain" description="NmrA-like" evidence="1">
    <location>
        <begin position="1"/>
        <end position="287"/>
    </location>
</feature>
<gene>
    <name evidence="2" type="ORF">SAMN05428642_101657</name>
</gene>
<dbReference type="AlphaFoldDB" id="A0A1K2ICF9"/>
<evidence type="ECO:0000313" key="3">
    <source>
        <dbReference type="Proteomes" id="UP000182544"/>
    </source>
</evidence>
<dbReference type="InterPro" id="IPR052718">
    <property type="entry name" value="NmrA-type_oxidoreductase"/>
</dbReference>
<dbReference type="CDD" id="cd05269">
    <property type="entry name" value="TMR_SDR_a"/>
    <property type="match status" value="1"/>
</dbReference>
<dbReference type="InterPro" id="IPR008030">
    <property type="entry name" value="NmrA-like"/>
</dbReference>
<dbReference type="PANTHER" id="PTHR47129:SF1">
    <property type="entry name" value="NMRA-LIKE DOMAIN-CONTAINING PROTEIN"/>
    <property type="match status" value="1"/>
</dbReference>